<reference evidence="1 2" key="2">
    <citation type="submission" date="2021-05" db="EMBL/GenBank/DDBJ databases">
        <title>Ecology and evolution of chlamydial symbionts of arthropods.</title>
        <authorList>
            <person name="Halter T."/>
            <person name="Sixt B.S."/>
            <person name="Toenshoff E.R."/>
            <person name="Koestlbacher S."/>
            <person name="Schulz F."/>
            <person name="Kostanjsek R."/>
            <person name="Collingro A."/>
            <person name="Hendrickx F."/>
            <person name="Horn M."/>
        </authorList>
    </citation>
    <scope>NUCLEOTIDE SEQUENCE [LARGE SCALE GENOMIC DNA]</scope>
    <source>
        <strain evidence="1 2">15C</strain>
    </source>
</reference>
<reference evidence="1 2" key="1">
    <citation type="submission" date="2020-01" db="EMBL/GenBank/DDBJ databases">
        <authorList>
            <person name="Sixt B."/>
            <person name="Schulz F."/>
            <person name="Kostanjsek R."/>
            <person name="Koestlbacher S."/>
            <person name="Collingro A."/>
            <person name="Toenshoff E."/>
            <person name="Horn M."/>
        </authorList>
    </citation>
    <scope>NUCLEOTIDE SEQUENCE [LARGE SCALE GENOMIC DNA]</scope>
    <source>
        <strain evidence="1 2">15C</strain>
    </source>
</reference>
<proteinExistence type="predicted"/>
<gene>
    <name evidence="1" type="ORF">RHAB15C_0000080</name>
</gene>
<accession>A0ABX8YY55</accession>
<sequence length="304" mass="36131">MGKKKFVNLKYSIGTVINFCSYDFAFLSLCIQAAREFSTQIIVPVCDHMFSGQKEDPLFLQKVYALFPNVQFIEFPFDSSKNDPHYWHNLSRLIGGFFLQKEIQYVLFLDCDEIMDTSHFIKWLERFNYTQYTAIRLANYWYFRSSCYRATSWEDTPLFLKKTRENIQALMHPQERAGTYFSVQSEKKRMCLGLDKKPMVHHFSWVRTKEQMLKKVSNWGHRKERNWKHLVEQEFSSSFQGIDFVHGYSFETVDPAFTIDLLAQPIQTNSSAKVLRLKAHEVHCIDLYLHFEIDLFQISQLLNR</sequence>
<dbReference type="RefSeq" id="WP_194845059.1">
    <property type="nucleotide sequence ID" value="NZ_CP075585.1"/>
</dbReference>
<keyword evidence="2" id="KW-1185">Reference proteome</keyword>
<evidence type="ECO:0008006" key="3">
    <source>
        <dbReference type="Google" id="ProtNLM"/>
    </source>
</evidence>
<name>A0ABX8YY55_9BACT</name>
<dbReference type="Proteomes" id="UP000822862">
    <property type="component" value="Chromosome"/>
</dbReference>
<evidence type="ECO:0000313" key="1">
    <source>
        <dbReference type="EMBL" id="QZA58210.1"/>
    </source>
</evidence>
<protein>
    <recommendedName>
        <fullName evidence="3">Glycosyltransferase</fullName>
    </recommendedName>
</protein>
<organism evidence="1 2">
    <name type="scientific">Candidatus Rhabdochlamydia porcellionis</name>
    <dbReference type="NCBI Taxonomy" id="225148"/>
    <lineage>
        <taxon>Bacteria</taxon>
        <taxon>Pseudomonadati</taxon>
        <taxon>Chlamydiota</taxon>
        <taxon>Chlamydiia</taxon>
        <taxon>Parachlamydiales</taxon>
        <taxon>Candidatus Rhabdochlamydiaceae</taxon>
        <taxon>Candidatus Rhabdochlamydia</taxon>
    </lineage>
</organism>
<dbReference type="EMBL" id="CP075585">
    <property type="protein sequence ID" value="QZA58210.1"/>
    <property type="molecule type" value="Genomic_DNA"/>
</dbReference>
<evidence type="ECO:0000313" key="2">
    <source>
        <dbReference type="Proteomes" id="UP000822862"/>
    </source>
</evidence>